<evidence type="ECO:0000256" key="4">
    <source>
        <dbReference type="ARBA" id="ARBA00022763"/>
    </source>
</evidence>
<evidence type="ECO:0000256" key="10">
    <source>
        <dbReference type="ARBA" id="ARBA00052915"/>
    </source>
</evidence>
<dbReference type="Gene3D" id="1.10.1670.10">
    <property type="entry name" value="Helix-hairpin-Helix base-excision DNA repair enzymes (C-terminal)"/>
    <property type="match status" value="1"/>
</dbReference>
<evidence type="ECO:0000256" key="8">
    <source>
        <dbReference type="ARBA" id="ARBA00023204"/>
    </source>
</evidence>
<dbReference type="PIRSF" id="PIRSF001435">
    <property type="entry name" value="Nth"/>
    <property type="match status" value="1"/>
</dbReference>
<gene>
    <name evidence="13" type="ORF">AC482_05435</name>
</gene>
<dbReference type="FunFam" id="1.10.340.30:FF:000001">
    <property type="entry name" value="Endonuclease III"/>
    <property type="match status" value="1"/>
</dbReference>
<dbReference type="InterPro" id="IPR004036">
    <property type="entry name" value="Endonuclease-III-like_CS2"/>
</dbReference>
<dbReference type="InterPro" id="IPR000445">
    <property type="entry name" value="HhH_motif"/>
</dbReference>
<evidence type="ECO:0000256" key="5">
    <source>
        <dbReference type="ARBA" id="ARBA00022801"/>
    </source>
</evidence>
<dbReference type="Proteomes" id="UP000037210">
    <property type="component" value="Unassembled WGS sequence"/>
</dbReference>
<proteinExistence type="inferred from homology"/>
<comment type="caution">
    <text evidence="13">The sequence shown here is derived from an EMBL/GenBank/DDBJ whole genome shotgun (WGS) entry which is preliminary data.</text>
</comment>
<evidence type="ECO:0000256" key="3">
    <source>
        <dbReference type="ARBA" id="ARBA00022723"/>
    </source>
</evidence>
<dbReference type="GO" id="GO:0003677">
    <property type="term" value="F:DNA binding"/>
    <property type="evidence" value="ECO:0007669"/>
    <property type="project" value="InterPro"/>
</dbReference>
<sequence length="195" mass="20802">IGGGRSSPFRALIGCVLSQRTREVNAERAAEALFAEAECPAEVLGLGRDRLKRLIRCSGFYNQKAGHIIGICEALLGEFGGRVPDDREGLLSLPGVGPKTADVVLSHAFDRPAIAVDVHVATVAKRLGLVEEGAGPEAVKEALEALVPPGERRLVDGAFVRLGKEYCRKRASRCTHCFLKALCGYPGLRGSEQSP</sequence>
<evidence type="ECO:0000313" key="14">
    <source>
        <dbReference type="Proteomes" id="UP000037210"/>
    </source>
</evidence>
<protein>
    <recommendedName>
        <fullName evidence="11">thymine-DNA glycosylase</fullName>
        <ecNumber evidence="11">3.2.2.29</ecNumber>
    </recommendedName>
</protein>
<keyword evidence="7" id="KW-0411">Iron-sulfur</keyword>
<evidence type="ECO:0000256" key="6">
    <source>
        <dbReference type="ARBA" id="ARBA00023004"/>
    </source>
</evidence>
<accession>A0A0M0BNB6</accession>
<reference evidence="13 14" key="1">
    <citation type="submission" date="2015-06" db="EMBL/GenBank/DDBJ databases">
        <title>New insights into the roles of widespread benthic archaea in carbon and nitrogen cycling.</title>
        <authorList>
            <person name="Lazar C.S."/>
            <person name="Baker B.J."/>
            <person name="Seitz K.W."/>
            <person name="Hyde A.S."/>
            <person name="Dick G.J."/>
            <person name="Hinrichs K.-U."/>
            <person name="Teske A.P."/>
        </authorList>
    </citation>
    <scope>NUCLEOTIDE SEQUENCE [LARGE SCALE GENOMIC DNA]</scope>
    <source>
        <strain evidence="13">DG-45</strain>
    </source>
</reference>
<feature type="non-terminal residue" evidence="13">
    <location>
        <position position="1"/>
    </location>
</feature>
<dbReference type="Pfam" id="PF00633">
    <property type="entry name" value="HHH"/>
    <property type="match status" value="1"/>
</dbReference>
<keyword evidence="9" id="KW-0326">Glycosidase</keyword>
<dbReference type="GO" id="GO:0046872">
    <property type="term" value="F:metal ion binding"/>
    <property type="evidence" value="ECO:0007669"/>
    <property type="project" value="UniProtKB-KW"/>
</dbReference>
<comment type="catalytic activity">
    <reaction evidence="10">
        <text>Hydrolyzes mismatched double-stranded DNA and polynucleotides, releasing free thymine.</text>
        <dbReference type="EC" id="3.2.2.29"/>
    </reaction>
</comment>
<dbReference type="PANTHER" id="PTHR10359">
    <property type="entry name" value="A/G-SPECIFIC ADENINE GLYCOSYLASE/ENDONUCLEASE III"/>
    <property type="match status" value="1"/>
</dbReference>
<dbReference type="PROSITE" id="PS01155">
    <property type="entry name" value="ENDONUCLEASE_III_2"/>
    <property type="match status" value="1"/>
</dbReference>
<comment type="similarity">
    <text evidence="1">Belongs to the Nth/MutY family.</text>
</comment>
<dbReference type="InterPro" id="IPR011257">
    <property type="entry name" value="DNA_glycosylase"/>
</dbReference>
<evidence type="ECO:0000256" key="11">
    <source>
        <dbReference type="ARBA" id="ARBA00066769"/>
    </source>
</evidence>
<keyword evidence="6" id="KW-0408">Iron</keyword>
<keyword evidence="2" id="KW-0004">4Fe-4S</keyword>
<evidence type="ECO:0000256" key="9">
    <source>
        <dbReference type="ARBA" id="ARBA00023295"/>
    </source>
</evidence>
<keyword evidence="5" id="KW-0378">Hydrolase</keyword>
<evidence type="ECO:0000256" key="2">
    <source>
        <dbReference type="ARBA" id="ARBA00022485"/>
    </source>
</evidence>
<name>A0A0M0BNB6_9ARCH</name>
<dbReference type="AlphaFoldDB" id="A0A0M0BNB6"/>
<keyword evidence="3" id="KW-0479">Metal-binding</keyword>
<dbReference type="GO" id="GO:0006285">
    <property type="term" value="P:base-excision repair, AP site formation"/>
    <property type="evidence" value="ECO:0007669"/>
    <property type="project" value="TreeGrafter"/>
</dbReference>
<keyword evidence="4" id="KW-0227">DNA damage</keyword>
<dbReference type="CDD" id="cd00056">
    <property type="entry name" value="ENDO3c"/>
    <property type="match status" value="1"/>
</dbReference>
<evidence type="ECO:0000256" key="7">
    <source>
        <dbReference type="ARBA" id="ARBA00023014"/>
    </source>
</evidence>
<dbReference type="SUPFAM" id="SSF48150">
    <property type="entry name" value="DNA-glycosylase"/>
    <property type="match status" value="1"/>
</dbReference>
<evidence type="ECO:0000259" key="12">
    <source>
        <dbReference type="SMART" id="SM00478"/>
    </source>
</evidence>
<dbReference type="PANTHER" id="PTHR10359:SF18">
    <property type="entry name" value="ENDONUCLEASE III"/>
    <property type="match status" value="1"/>
</dbReference>
<dbReference type="InterPro" id="IPR003265">
    <property type="entry name" value="HhH-GPD_domain"/>
</dbReference>
<organism evidence="13 14">
    <name type="scientific">miscellaneous Crenarchaeota group-15 archaeon DG-45</name>
    <dbReference type="NCBI Taxonomy" id="1685127"/>
    <lineage>
        <taxon>Archaea</taxon>
        <taxon>Candidatus Bathyarchaeota</taxon>
        <taxon>MCG-15</taxon>
    </lineage>
</organism>
<feature type="domain" description="HhH-GPD" evidence="12">
    <location>
        <begin position="17"/>
        <end position="165"/>
    </location>
</feature>
<dbReference type="EC" id="3.2.2.29" evidence="11"/>
<evidence type="ECO:0000256" key="1">
    <source>
        <dbReference type="ARBA" id="ARBA00008343"/>
    </source>
</evidence>
<keyword evidence="8" id="KW-0234">DNA repair</keyword>
<dbReference type="GO" id="GO:0141016">
    <property type="term" value="F:G/T mismatch-specific thymine-DNA glycosylase activity"/>
    <property type="evidence" value="ECO:0007669"/>
    <property type="project" value="UniProtKB-EC"/>
</dbReference>
<dbReference type="EMBL" id="LFWZ01000050">
    <property type="protein sequence ID" value="KON29821.1"/>
    <property type="molecule type" value="Genomic_DNA"/>
</dbReference>
<dbReference type="Gene3D" id="1.10.340.30">
    <property type="entry name" value="Hypothetical protein, domain 2"/>
    <property type="match status" value="1"/>
</dbReference>
<dbReference type="InterPro" id="IPR023170">
    <property type="entry name" value="HhH_base_excis_C"/>
</dbReference>
<evidence type="ECO:0000313" key="13">
    <source>
        <dbReference type="EMBL" id="KON29821.1"/>
    </source>
</evidence>
<dbReference type="Pfam" id="PF00730">
    <property type="entry name" value="HhH-GPD"/>
    <property type="match status" value="1"/>
</dbReference>
<dbReference type="GO" id="GO:0051539">
    <property type="term" value="F:4 iron, 4 sulfur cluster binding"/>
    <property type="evidence" value="ECO:0007669"/>
    <property type="project" value="UniProtKB-KW"/>
</dbReference>
<dbReference type="SMART" id="SM00478">
    <property type="entry name" value="ENDO3c"/>
    <property type="match status" value="1"/>
</dbReference>